<gene>
    <name evidence="1" type="ORF">Sradi_5720200</name>
</gene>
<dbReference type="AlphaFoldDB" id="A0AAW2L3P2"/>
<comment type="caution">
    <text evidence="1">The sequence shown here is derived from an EMBL/GenBank/DDBJ whole genome shotgun (WGS) entry which is preliminary data.</text>
</comment>
<proteinExistence type="predicted"/>
<sequence>MSTSNHLLLRDRRLDPNQFGAVCGNSEKSTHVLRWKGHLGEIIHLKVVRRHLKGKVMECFGNMDTQGFRDRDREEGGQLPQCKRF</sequence>
<name>A0AAW2L3P2_SESRA</name>
<evidence type="ECO:0000313" key="1">
    <source>
        <dbReference type="EMBL" id="KAL0313209.1"/>
    </source>
</evidence>
<reference evidence="1" key="1">
    <citation type="submission" date="2020-06" db="EMBL/GenBank/DDBJ databases">
        <authorList>
            <person name="Li T."/>
            <person name="Hu X."/>
            <person name="Zhang T."/>
            <person name="Song X."/>
            <person name="Zhang H."/>
            <person name="Dai N."/>
            <person name="Sheng W."/>
            <person name="Hou X."/>
            <person name="Wei L."/>
        </authorList>
    </citation>
    <scope>NUCLEOTIDE SEQUENCE</scope>
    <source>
        <strain evidence="1">G02</strain>
        <tissue evidence="1">Leaf</tissue>
    </source>
</reference>
<protein>
    <submittedName>
        <fullName evidence="1">Uncharacterized protein</fullName>
    </submittedName>
</protein>
<accession>A0AAW2L3P2</accession>
<organism evidence="1">
    <name type="scientific">Sesamum radiatum</name>
    <name type="common">Black benniseed</name>
    <dbReference type="NCBI Taxonomy" id="300843"/>
    <lineage>
        <taxon>Eukaryota</taxon>
        <taxon>Viridiplantae</taxon>
        <taxon>Streptophyta</taxon>
        <taxon>Embryophyta</taxon>
        <taxon>Tracheophyta</taxon>
        <taxon>Spermatophyta</taxon>
        <taxon>Magnoliopsida</taxon>
        <taxon>eudicotyledons</taxon>
        <taxon>Gunneridae</taxon>
        <taxon>Pentapetalae</taxon>
        <taxon>asterids</taxon>
        <taxon>lamiids</taxon>
        <taxon>Lamiales</taxon>
        <taxon>Pedaliaceae</taxon>
        <taxon>Sesamum</taxon>
    </lineage>
</organism>
<reference evidence="1" key="2">
    <citation type="journal article" date="2024" name="Plant">
        <title>Genomic evolution and insights into agronomic trait innovations of Sesamum species.</title>
        <authorList>
            <person name="Miao H."/>
            <person name="Wang L."/>
            <person name="Qu L."/>
            <person name="Liu H."/>
            <person name="Sun Y."/>
            <person name="Le M."/>
            <person name="Wang Q."/>
            <person name="Wei S."/>
            <person name="Zheng Y."/>
            <person name="Lin W."/>
            <person name="Duan Y."/>
            <person name="Cao H."/>
            <person name="Xiong S."/>
            <person name="Wang X."/>
            <person name="Wei L."/>
            <person name="Li C."/>
            <person name="Ma Q."/>
            <person name="Ju M."/>
            <person name="Zhao R."/>
            <person name="Li G."/>
            <person name="Mu C."/>
            <person name="Tian Q."/>
            <person name="Mei H."/>
            <person name="Zhang T."/>
            <person name="Gao T."/>
            <person name="Zhang H."/>
        </authorList>
    </citation>
    <scope>NUCLEOTIDE SEQUENCE</scope>
    <source>
        <strain evidence="1">G02</strain>
    </source>
</reference>
<dbReference type="EMBL" id="JACGWJ010000026">
    <property type="protein sequence ID" value="KAL0313209.1"/>
    <property type="molecule type" value="Genomic_DNA"/>
</dbReference>